<protein>
    <recommendedName>
        <fullName evidence="5">DUF1446-domain-containing protein</fullName>
    </recommendedName>
</protein>
<accession>A0A1X2I584</accession>
<evidence type="ECO:0000313" key="4">
    <source>
        <dbReference type="Proteomes" id="UP000193560"/>
    </source>
</evidence>
<feature type="domain" description="AtuA-like ferredoxin-fold" evidence="2">
    <location>
        <begin position="529"/>
        <end position="622"/>
    </location>
</feature>
<dbReference type="OrthoDB" id="10265871at2759"/>
<dbReference type="InterPro" id="IPR056362">
    <property type="entry name" value="AtuA-like_ferredoxin_dom"/>
</dbReference>
<name>A0A1X2I584_9FUNG</name>
<evidence type="ECO:0000259" key="1">
    <source>
        <dbReference type="Pfam" id="PF07287"/>
    </source>
</evidence>
<reference evidence="3 4" key="1">
    <citation type="submission" date="2016-07" db="EMBL/GenBank/DDBJ databases">
        <title>Pervasive Adenine N6-methylation of Active Genes in Fungi.</title>
        <authorList>
            <consortium name="DOE Joint Genome Institute"/>
            <person name="Mondo S.J."/>
            <person name="Dannebaum R.O."/>
            <person name="Kuo R.C."/>
            <person name="Labutti K."/>
            <person name="Haridas S."/>
            <person name="Kuo A."/>
            <person name="Salamov A."/>
            <person name="Ahrendt S.R."/>
            <person name="Lipzen A."/>
            <person name="Sullivan W."/>
            <person name="Andreopoulos W.B."/>
            <person name="Clum A."/>
            <person name="Lindquist E."/>
            <person name="Daum C."/>
            <person name="Ramamoorthy G.K."/>
            <person name="Gryganskyi A."/>
            <person name="Culley D."/>
            <person name="Magnuson J.K."/>
            <person name="James T.Y."/>
            <person name="O'Malley M.A."/>
            <person name="Stajich J.E."/>
            <person name="Spatafora J.W."/>
            <person name="Visel A."/>
            <person name="Grigoriev I.V."/>
        </authorList>
    </citation>
    <scope>NUCLEOTIDE SEQUENCE [LARGE SCALE GENOMIC DNA]</scope>
    <source>
        <strain evidence="3 4">NRRL 1336</strain>
    </source>
</reference>
<dbReference type="STRING" id="90262.A0A1X2I584"/>
<dbReference type="InterPro" id="IPR010839">
    <property type="entry name" value="AtuA_N"/>
</dbReference>
<comment type="caution">
    <text evidence="3">The sequence shown here is derived from an EMBL/GenBank/DDBJ whole genome shotgun (WGS) entry which is preliminary data.</text>
</comment>
<dbReference type="EMBL" id="MCGE01000027">
    <property type="protein sequence ID" value="ORZ09604.1"/>
    <property type="molecule type" value="Genomic_DNA"/>
</dbReference>
<keyword evidence="4" id="KW-1185">Reference proteome</keyword>
<organism evidence="3 4">
    <name type="scientific">Absidia repens</name>
    <dbReference type="NCBI Taxonomy" id="90262"/>
    <lineage>
        <taxon>Eukaryota</taxon>
        <taxon>Fungi</taxon>
        <taxon>Fungi incertae sedis</taxon>
        <taxon>Mucoromycota</taxon>
        <taxon>Mucoromycotina</taxon>
        <taxon>Mucoromycetes</taxon>
        <taxon>Mucorales</taxon>
        <taxon>Cunninghamellaceae</taxon>
        <taxon>Absidia</taxon>
    </lineage>
</organism>
<proteinExistence type="predicted"/>
<gene>
    <name evidence="3" type="ORF">BCR42DRAFT_358884</name>
</gene>
<dbReference type="PANTHER" id="PTHR47708:SF2">
    <property type="entry name" value="SI:CH73-132F6.5"/>
    <property type="match status" value="1"/>
</dbReference>
<evidence type="ECO:0008006" key="5">
    <source>
        <dbReference type="Google" id="ProtNLM"/>
    </source>
</evidence>
<sequence>MLNPTKQRPVRIGCYSAFWGDSIAAAAQLVKHEGANLDYLVADYLAEVTMGILAARRQRRIMQGKGEKGIDFVNEFISLVLRPQLPALVKNGTKVVTNAGGLDPVGCKEAIEALLVKMNIKGVKVAAVYGDDLLADKESPTLESFKEIHSFSTISSVNHTQDADRMPSNDDPIVSMNAYLGAQAVAAALDQGAQIVVTGRVVDSALVVGPLIHEYQWQAGQANYYDLLASASLAGHIIECGCHATGGNYTDWRQAAFSPYGGYSNMGYPIVEFDRNGEFVVTKPEQTGGLVSPGTVSEQILYEILDPALYLLPDVILDMRQVSLSQVGNNRVLVKGAKGFQPTPWLKCSGIFLDGWKLSGELLIGGAEAKDKAIAVGEAIHKRVSGMLKERGLAPLRNYNIEALGSESIFGANGRRDDTREVMLRLTGHHDDTAALRLFAMEVIPSATCMAPGITGGGSGRPKPVPNLVHFPCLVPKSDIQTKVVVGDGAHQTLTWNAWDQNQQFATPPTLPSIPAPVIKKGTPLVKTKLINLAYGRSGDKGDVSNVGIIARRPEYLPYIKRSLTEKVVADYMQHLCKGSVKRFELPGLHALNFVLTHSLGGGGLSSMVVDRQGKTFAQQVITGIDIEIPAELVPSQSKL</sequence>
<evidence type="ECO:0000259" key="2">
    <source>
        <dbReference type="Pfam" id="PF23544"/>
    </source>
</evidence>
<dbReference type="Pfam" id="PF07287">
    <property type="entry name" value="AtuA"/>
    <property type="match status" value="1"/>
</dbReference>
<dbReference type="Pfam" id="PF23544">
    <property type="entry name" value="AtuA_ferredoxin"/>
    <property type="match status" value="1"/>
</dbReference>
<dbReference type="AlphaFoldDB" id="A0A1X2I584"/>
<dbReference type="PANTHER" id="PTHR47708">
    <property type="match status" value="1"/>
</dbReference>
<evidence type="ECO:0000313" key="3">
    <source>
        <dbReference type="EMBL" id="ORZ09604.1"/>
    </source>
</evidence>
<feature type="domain" description="Acyclic terpene utilisation N-terminal" evidence="1">
    <location>
        <begin position="10"/>
        <end position="485"/>
    </location>
</feature>
<dbReference type="Proteomes" id="UP000193560">
    <property type="component" value="Unassembled WGS sequence"/>
</dbReference>